<comment type="caution">
    <text evidence="1">The sequence shown here is derived from an EMBL/GenBank/DDBJ whole genome shotgun (WGS) entry which is preliminary data.</text>
</comment>
<feature type="non-terminal residue" evidence="1">
    <location>
        <position position="1"/>
    </location>
</feature>
<evidence type="ECO:0000313" key="2">
    <source>
        <dbReference type="EMBL" id="CAF4126094.1"/>
    </source>
</evidence>
<evidence type="ECO:0000313" key="1">
    <source>
        <dbReference type="EMBL" id="CAF1316937.1"/>
    </source>
</evidence>
<dbReference type="EMBL" id="CAJOBA010042069">
    <property type="protein sequence ID" value="CAF4126094.1"/>
    <property type="molecule type" value="Genomic_DNA"/>
</dbReference>
<proteinExistence type="predicted"/>
<accession>A0A8S2EW95</accession>
<sequence length="113" mass="12852">TAINLFFTGVTAPANQMRISGLKAEVTKIYYRMVNLETTNKESGARISVSENDRLTFLRVLEDASTGIFTVEEHYETLKQKLEKNDFKLDSLIRQFANLALRFGNFVTGKINK</sequence>
<reference evidence="1" key="1">
    <citation type="submission" date="2021-02" db="EMBL/GenBank/DDBJ databases">
        <authorList>
            <person name="Nowell W R."/>
        </authorList>
    </citation>
    <scope>NUCLEOTIDE SEQUENCE</scope>
</reference>
<name>A0A8S2EW95_9BILA</name>
<evidence type="ECO:0000313" key="3">
    <source>
        <dbReference type="Proteomes" id="UP000677228"/>
    </source>
</evidence>
<dbReference type="AlphaFoldDB" id="A0A8S2EW95"/>
<dbReference type="EMBL" id="CAJNOK010020471">
    <property type="protein sequence ID" value="CAF1316937.1"/>
    <property type="molecule type" value="Genomic_DNA"/>
</dbReference>
<dbReference type="Proteomes" id="UP000682733">
    <property type="component" value="Unassembled WGS sequence"/>
</dbReference>
<dbReference type="Proteomes" id="UP000677228">
    <property type="component" value="Unassembled WGS sequence"/>
</dbReference>
<organism evidence="1 3">
    <name type="scientific">Didymodactylos carnosus</name>
    <dbReference type="NCBI Taxonomy" id="1234261"/>
    <lineage>
        <taxon>Eukaryota</taxon>
        <taxon>Metazoa</taxon>
        <taxon>Spiralia</taxon>
        <taxon>Gnathifera</taxon>
        <taxon>Rotifera</taxon>
        <taxon>Eurotatoria</taxon>
        <taxon>Bdelloidea</taxon>
        <taxon>Philodinida</taxon>
        <taxon>Philodinidae</taxon>
        <taxon>Didymodactylos</taxon>
    </lineage>
</organism>
<gene>
    <name evidence="1" type="ORF">OVA965_LOCUS29255</name>
    <name evidence="2" type="ORF">TMI583_LOCUS30022</name>
</gene>
<protein>
    <submittedName>
        <fullName evidence="1">Uncharacterized protein</fullName>
    </submittedName>
</protein>